<proteinExistence type="predicted"/>
<comment type="caution">
    <text evidence="2">The sequence shown here is derived from an EMBL/GenBank/DDBJ whole genome shotgun (WGS) entry which is preliminary data.</text>
</comment>
<name>A0A1V8SSG5_9PEZI</name>
<accession>A0A1V8SSG5</accession>
<dbReference type="Proteomes" id="UP000192596">
    <property type="component" value="Unassembled WGS sequence"/>
</dbReference>
<gene>
    <name evidence="2" type="ORF">B0A48_11655</name>
</gene>
<dbReference type="InParanoid" id="A0A1V8SSG5"/>
<feature type="compositionally biased region" description="Basic residues" evidence="1">
    <location>
        <begin position="90"/>
        <end position="102"/>
    </location>
</feature>
<reference evidence="3" key="1">
    <citation type="submission" date="2017-03" db="EMBL/GenBank/DDBJ databases">
        <title>Genomes of endolithic fungi from Antarctica.</title>
        <authorList>
            <person name="Coleine C."/>
            <person name="Masonjones S."/>
            <person name="Stajich J.E."/>
        </authorList>
    </citation>
    <scope>NUCLEOTIDE SEQUENCE [LARGE SCALE GENOMIC DNA]</scope>
    <source>
        <strain evidence="3">CCFEE 5527</strain>
    </source>
</reference>
<dbReference type="OrthoDB" id="10684160at2759"/>
<sequence>MSEATASHDSMDYEMTSGETTSDVAMTDAPLLDAAMAQDRSSEALEREGEPMSGTAKKPKAEYSEHPNAVRERERIAGLSEDKAAANRERKARNERHRRARKSAQATHGFDSLSKEEQKSLEAEYIAASDAKHYGVVASHARIASTMQRPIPGTPAAFPAELDNEMQPEHTLDRDSAEQRQENLLSPADLLQMDKSVRMGKSWSLYYHHWRAVQVVFVEKLELMADLEAVDVLDDAGAVIARRLKINKAFIGLIRLAIDRRRTPGGRPDMTYTNPRFEINQAPWFLLRKKYYRVACRREDSDEVVDCTTTAPRSSRPVVLTVRKDPSHTLPEGEERQQVEVLEELLRLEATGGPLLPHMLFTAAERSLFRNVMSWDPEFVAGVQTTLPGPSWLWPENYDFSTHGLEPVDDPSQAERLYLMVARGSEEKVPNDFEKVLDDNLDMRFKETDEAKDFEMKTIMDMFRRF</sequence>
<protein>
    <submittedName>
        <fullName evidence="2">Uncharacterized protein</fullName>
    </submittedName>
</protein>
<keyword evidence="3" id="KW-1185">Reference proteome</keyword>
<evidence type="ECO:0000313" key="3">
    <source>
        <dbReference type="Proteomes" id="UP000192596"/>
    </source>
</evidence>
<organism evidence="2 3">
    <name type="scientific">Cryoendolithus antarcticus</name>
    <dbReference type="NCBI Taxonomy" id="1507870"/>
    <lineage>
        <taxon>Eukaryota</taxon>
        <taxon>Fungi</taxon>
        <taxon>Dikarya</taxon>
        <taxon>Ascomycota</taxon>
        <taxon>Pezizomycotina</taxon>
        <taxon>Dothideomycetes</taxon>
        <taxon>Dothideomycetidae</taxon>
        <taxon>Cladosporiales</taxon>
        <taxon>Cladosporiaceae</taxon>
        <taxon>Cryoendolithus</taxon>
    </lineage>
</organism>
<feature type="compositionally biased region" description="Basic and acidic residues" evidence="1">
    <location>
        <begin position="59"/>
        <end position="89"/>
    </location>
</feature>
<dbReference type="AlphaFoldDB" id="A0A1V8SSG5"/>
<feature type="compositionally biased region" description="Basic and acidic residues" evidence="1">
    <location>
        <begin position="40"/>
        <end position="50"/>
    </location>
</feature>
<feature type="region of interest" description="Disordered" evidence="1">
    <location>
        <begin position="1"/>
        <end position="115"/>
    </location>
</feature>
<evidence type="ECO:0000313" key="2">
    <source>
        <dbReference type="EMBL" id="OQO02103.1"/>
    </source>
</evidence>
<dbReference type="EMBL" id="NAJO01000028">
    <property type="protein sequence ID" value="OQO02103.1"/>
    <property type="molecule type" value="Genomic_DNA"/>
</dbReference>
<evidence type="ECO:0000256" key="1">
    <source>
        <dbReference type="SAM" id="MobiDB-lite"/>
    </source>
</evidence>